<proteinExistence type="predicted"/>
<organism evidence="1 2">
    <name type="scientific">Pluteus cervinus</name>
    <dbReference type="NCBI Taxonomy" id="181527"/>
    <lineage>
        <taxon>Eukaryota</taxon>
        <taxon>Fungi</taxon>
        <taxon>Dikarya</taxon>
        <taxon>Basidiomycota</taxon>
        <taxon>Agaricomycotina</taxon>
        <taxon>Agaricomycetes</taxon>
        <taxon>Agaricomycetidae</taxon>
        <taxon>Agaricales</taxon>
        <taxon>Pluteineae</taxon>
        <taxon>Pluteaceae</taxon>
        <taxon>Pluteus</taxon>
    </lineage>
</organism>
<dbReference type="EMBL" id="ML208436">
    <property type="protein sequence ID" value="TFK65452.1"/>
    <property type="molecule type" value="Genomic_DNA"/>
</dbReference>
<evidence type="ECO:0000313" key="1">
    <source>
        <dbReference type="EMBL" id="TFK65452.1"/>
    </source>
</evidence>
<name>A0ACD3AKP1_9AGAR</name>
<keyword evidence="2" id="KW-1185">Reference proteome</keyword>
<reference evidence="1 2" key="1">
    <citation type="journal article" date="2019" name="Nat. Ecol. Evol.">
        <title>Megaphylogeny resolves global patterns of mushroom evolution.</title>
        <authorList>
            <person name="Varga T."/>
            <person name="Krizsan K."/>
            <person name="Foldi C."/>
            <person name="Dima B."/>
            <person name="Sanchez-Garcia M."/>
            <person name="Sanchez-Ramirez S."/>
            <person name="Szollosi G.J."/>
            <person name="Szarkandi J.G."/>
            <person name="Papp V."/>
            <person name="Albert L."/>
            <person name="Andreopoulos W."/>
            <person name="Angelini C."/>
            <person name="Antonin V."/>
            <person name="Barry K.W."/>
            <person name="Bougher N.L."/>
            <person name="Buchanan P."/>
            <person name="Buyck B."/>
            <person name="Bense V."/>
            <person name="Catcheside P."/>
            <person name="Chovatia M."/>
            <person name="Cooper J."/>
            <person name="Damon W."/>
            <person name="Desjardin D."/>
            <person name="Finy P."/>
            <person name="Geml J."/>
            <person name="Haridas S."/>
            <person name="Hughes K."/>
            <person name="Justo A."/>
            <person name="Karasinski D."/>
            <person name="Kautmanova I."/>
            <person name="Kiss B."/>
            <person name="Kocsube S."/>
            <person name="Kotiranta H."/>
            <person name="LaButti K.M."/>
            <person name="Lechner B.E."/>
            <person name="Liimatainen K."/>
            <person name="Lipzen A."/>
            <person name="Lukacs Z."/>
            <person name="Mihaltcheva S."/>
            <person name="Morgado L.N."/>
            <person name="Niskanen T."/>
            <person name="Noordeloos M.E."/>
            <person name="Ohm R.A."/>
            <person name="Ortiz-Santana B."/>
            <person name="Ovrebo C."/>
            <person name="Racz N."/>
            <person name="Riley R."/>
            <person name="Savchenko A."/>
            <person name="Shiryaev A."/>
            <person name="Soop K."/>
            <person name="Spirin V."/>
            <person name="Szebenyi C."/>
            <person name="Tomsovsky M."/>
            <person name="Tulloss R.E."/>
            <person name="Uehling J."/>
            <person name="Grigoriev I.V."/>
            <person name="Vagvolgyi C."/>
            <person name="Papp T."/>
            <person name="Martin F.M."/>
            <person name="Miettinen O."/>
            <person name="Hibbett D.S."/>
            <person name="Nagy L.G."/>
        </authorList>
    </citation>
    <scope>NUCLEOTIDE SEQUENCE [LARGE SCALE GENOMIC DNA]</scope>
    <source>
        <strain evidence="1 2">NL-1719</strain>
    </source>
</reference>
<protein>
    <submittedName>
        <fullName evidence="1">Uncharacterized protein</fullName>
    </submittedName>
</protein>
<evidence type="ECO:0000313" key="2">
    <source>
        <dbReference type="Proteomes" id="UP000308600"/>
    </source>
</evidence>
<accession>A0ACD3AKP1</accession>
<sequence>MLEAWSRSDDDTEDSTKIVALVKYLTVWDSTGDKTICYLQWTSMLNLIEAVVSRHGIRTLKFDGTINRGEREEVLSAFRQPWGQRLY</sequence>
<dbReference type="Proteomes" id="UP000308600">
    <property type="component" value="Unassembled WGS sequence"/>
</dbReference>
<gene>
    <name evidence="1" type="ORF">BDN72DRAFT_196486</name>
</gene>